<dbReference type="EMBL" id="JADGMS010000012">
    <property type="protein sequence ID" value="KAF9671853.1"/>
    <property type="molecule type" value="Genomic_DNA"/>
</dbReference>
<evidence type="ECO:0000256" key="1">
    <source>
        <dbReference type="ARBA" id="ARBA00004123"/>
    </source>
</evidence>
<evidence type="ECO:0000313" key="4">
    <source>
        <dbReference type="EMBL" id="KAF9671853.1"/>
    </source>
</evidence>
<organism evidence="4 5">
    <name type="scientific">Salix dunnii</name>
    <dbReference type="NCBI Taxonomy" id="1413687"/>
    <lineage>
        <taxon>Eukaryota</taxon>
        <taxon>Viridiplantae</taxon>
        <taxon>Streptophyta</taxon>
        <taxon>Embryophyta</taxon>
        <taxon>Tracheophyta</taxon>
        <taxon>Spermatophyta</taxon>
        <taxon>Magnoliopsida</taxon>
        <taxon>eudicotyledons</taxon>
        <taxon>Gunneridae</taxon>
        <taxon>Pentapetalae</taxon>
        <taxon>rosids</taxon>
        <taxon>fabids</taxon>
        <taxon>Malpighiales</taxon>
        <taxon>Salicaceae</taxon>
        <taxon>Saliceae</taxon>
        <taxon>Salix</taxon>
    </lineage>
</organism>
<reference evidence="4 5" key="1">
    <citation type="submission" date="2020-10" db="EMBL/GenBank/DDBJ databases">
        <title>Plant Genome Project.</title>
        <authorList>
            <person name="Zhang R.-G."/>
        </authorList>
    </citation>
    <scope>NUCLEOTIDE SEQUENCE [LARGE SCALE GENOMIC DNA]</scope>
    <source>
        <strain evidence="4">FAFU-HL-1</strain>
        <tissue evidence="4">Leaf</tissue>
    </source>
</reference>
<dbReference type="Pfam" id="PF17780">
    <property type="entry name" value="OCRE"/>
    <property type="match status" value="1"/>
</dbReference>
<feature type="domain" description="OCRE" evidence="3">
    <location>
        <begin position="110"/>
        <end position="159"/>
    </location>
</feature>
<dbReference type="Proteomes" id="UP000657918">
    <property type="component" value="Unassembled WGS sequence"/>
</dbReference>
<dbReference type="PANTHER" id="PTHR13948:SF3">
    <property type="entry name" value="FI21118P1"/>
    <property type="match status" value="1"/>
</dbReference>
<gene>
    <name evidence="4" type="ORF">SADUNF_Sadunf12G0093200</name>
</gene>
<keyword evidence="2" id="KW-0539">Nucleus</keyword>
<dbReference type="InterPro" id="IPR041591">
    <property type="entry name" value="OCRE"/>
</dbReference>
<dbReference type="AlphaFoldDB" id="A0A835JNP7"/>
<proteinExistence type="predicted"/>
<comment type="subcellular location">
    <subcellularLocation>
        <location evidence="1">Nucleus</location>
    </subcellularLocation>
</comment>
<dbReference type="PANTHER" id="PTHR13948">
    <property type="entry name" value="RNA-BINDING PROTEIN"/>
    <property type="match status" value="1"/>
</dbReference>
<name>A0A835JNP7_9ROSI</name>
<accession>A0A835JNP7</accession>
<sequence length="183" mass="20132">MEKMVMKLLNQRIKSLAKRSDSVSKSGSGGEMLSTIISKQKKSPTHLLLVGRSFSSSSCNEPLTDDAPPADIALPNPPSLGKKGFEAGLTHVLQEQAGGEITIQKDGSTPQSGFVLDKASGYCYHAALAFYFDGNTCLYYDANQGVWYAYDQQTQQYIPLLSRITKTIKHLVPVLYVMEMFWG</sequence>
<dbReference type="OrthoDB" id="439808at2759"/>
<keyword evidence="5" id="KW-1185">Reference proteome</keyword>
<evidence type="ECO:0000313" key="5">
    <source>
        <dbReference type="Proteomes" id="UP000657918"/>
    </source>
</evidence>
<comment type="caution">
    <text evidence="4">The sequence shown here is derived from an EMBL/GenBank/DDBJ whole genome shotgun (WGS) entry which is preliminary data.</text>
</comment>
<dbReference type="InterPro" id="IPR035623">
    <property type="entry name" value="SUA-like_OCRE"/>
</dbReference>
<dbReference type="GO" id="GO:0005634">
    <property type="term" value="C:nucleus"/>
    <property type="evidence" value="ECO:0007669"/>
    <property type="project" value="UniProtKB-SubCell"/>
</dbReference>
<dbReference type="GO" id="GO:0003723">
    <property type="term" value="F:RNA binding"/>
    <property type="evidence" value="ECO:0007669"/>
    <property type="project" value="TreeGrafter"/>
</dbReference>
<dbReference type="CDD" id="cd16166">
    <property type="entry name" value="OCRE_SUA_like"/>
    <property type="match status" value="1"/>
</dbReference>
<dbReference type="GO" id="GO:0000398">
    <property type="term" value="P:mRNA splicing, via spliceosome"/>
    <property type="evidence" value="ECO:0007669"/>
    <property type="project" value="TreeGrafter"/>
</dbReference>
<evidence type="ECO:0000259" key="3">
    <source>
        <dbReference type="Pfam" id="PF17780"/>
    </source>
</evidence>
<protein>
    <recommendedName>
        <fullName evidence="3">OCRE domain-containing protein</fullName>
    </recommendedName>
</protein>
<evidence type="ECO:0000256" key="2">
    <source>
        <dbReference type="ARBA" id="ARBA00023242"/>
    </source>
</evidence>